<organism evidence="2 3">
    <name type="scientific">Pseudodesulfovibrio hydrargyri</name>
    <dbReference type="NCBI Taxonomy" id="2125990"/>
    <lineage>
        <taxon>Bacteria</taxon>
        <taxon>Pseudomonadati</taxon>
        <taxon>Thermodesulfobacteriota</taxon>
        <taxon>Desulfovibrionia</taxon>
        <taxon>Desulfovibrionales</taxon>
        <taxon>Desulfovibrionaceae</taxon>
    </lineage>
</organism>
<keyword evidence="3" id="KW-1185">Reference proteome</keyword>
<keyword evidence="2" id="KW-0012">Acyltransferase</keyword>
<dbReference type="EC" id="2.3.1.210" evidence="2"/>
<dbReference type="OrthoDB" id="8593648at2"/>
<proteinExistence type="predicted"/>
<evidence type="ECO:0000259" key="1">
    <source>
        <dbReference type="PROSITE" id="PS51186"/>
    </source>
</evidence>
<comment type="caution">
    <text evidence="2">The sequence shown here is derived from an EMBL/GenBank/DDBJ whole genome shotgun (WGS) entry which is preliminary data.</text>
</comment>
<dbReference type="PROSITE" id="PS51186">
    <property type="entry name" value="GNAT"/>
    <property type="match status" value="1"/>
</dbReference>
<reference evidence="2 3" key="1">
    <citation type="submission" date="2015-09" db="EMBL/GenBank/DDBJ databases">
        <title>Genome of Desulfovibrio dechloracetivorans BerOc1, a mercury methylating strain isolated from highly hydrocarbons and metals contaminated coastal sediments.</title>
        <authorList>
            <person name="Goni Urriza M."/>
            <person name="Gassie C."/>
            <person name="Bouchez O."/>
            <person name="Klopp C."/>
            <person name="Ranchou-Peyruse A."/>
            <person name="Remy G."/>
        </authorList>
    </citation>
    <scope>NUCLEOTIDE SEQUENCE [LARGE SCALE GENOMIC DNA]</scope>
    <source>
        <strain evidence="2 3">BerOc1</strain>
    </source>
</reference>
<dbReference type="InterPro" id="IPR000182">
    <property type="entry name" value="GNAT_dom"/>
</dbReference>
<dbReference type="Pfam" id="PF00583">
    <property type="entry name" value="Acetyltransf_1"/>
    <property type="match status" value="1"/>
</dbReference>
<protein>
    <submittedName>
        <fullName evidence="2">dTDP-fucosamine acetyltransferase</fullName>
        <ecNumber evidence="2">2.3.1.210</ecNumber>
    </submittedName>
</protein>
<dbReference type="Proteomes" id="UP000181901">
    <property type="component" value="Unassembled WGS sequence"/>
</dbReference>
<evidence type="ECO:0000313" key="2">
    <source>
        <dbReference type="EMBL" id="OIQ50063.1"/>
    </source>
</evidence>
<dbReference type="AlphaFoldDB" id="A0A1J5NA17"/>
<dbReference type="GO" id="GO:0016747">
    <property type="term" value="F:acyltransferase activity, transferring groups other than amino-acyl groups"/>
    <property type="evidence" value="ECO:0007669"/>
    <property type="project" value="InterPro"/>
</dbReference>
<dbReference type="InterPro" id="IPR016181">
    <property type="entry name" value="Acyl_CoA_acyltransferase"/>
</dbReference>
<dbReference type="RefSeq" id="WP_071545533.1">
    <property type="nucleotide sequence ID" value="NZ_LKAQ01000004.1"/>
</dbReference>
<accession>A0A1J5NA17</accession>
<keyword evidence="2" id="KW-0808">Transferase</keyword>
<gene>
    <name evidence="2" type="primary">wecD</name>
    <name evidence="2" type="ORF">BerOc1_01993</name>
</gene>
<feature type="domain" description="N-acetyltransferase" evidence="1">
    <location>
        <begin position="89"/>
        <end position="240"/>
    </location>
</feature>
<dbReference type="EMBL" id="LKAQ01000004">
    <property type="protein sequence ID" value="OIQ50063.1"/>
    <property type="molecule type" value="Genomic_DNA"/>
</dbReference>
<dbReference type="SUPFAM" id="SSF55729">
    <property type="entry name" value="Acyl-CoA N-acyltransferases (Nat)"/>
    <property type="match status" value="1"/>
</dbReference>
<sequence>MRFEGVAQLARDEWLSAVTGIPSWKLSVESVGSRVTNLPELGDTPWFAYAKVDTDCIEQANYLSSLGFYVATTELTFSADLNEGWPLSGCVRKARPEDEDAVAEIAAHAFVHDRFHKDPVLQAQAGRIKKGWAANYFRGTRGDSMIVHVEDGRVRGFVQLLLHGEDLVIDLIAVEGAACRKGIGSSLISSLAKLFPEARRVLVGTQVTNIPSLSLYGRFGFRMIRSNYVLHATADAIAGSRGGQPTGKAE</sequence>
<dbReference type="Gene3D" id="3.40.630.30">
    <property type="match status" value="1"/>
</dbReference>
<evidence type="ECO:0000313" key="3">
    <source>
        <dbReference type="Proteomes" id="UP000181901"/>
    </source>
</evidence>
<name>A0A1J5NA17_9BACT</name>